<protein>
    <submittedName>
        <fullName evidence="1">Uncharacterized protein</fullName>
    </submittedName>
</protein>
<keyword evidence="2" id="KW-1185">Reference proteome</keyword>
<sequence>MFRQCLGACHQRPPRSFLRACKYEKQSPDSNNGSDQWADLFVNEMVKASSLDDARLCARDFESLVNAKQKELTDKLMKENRILKRAVFIQHEQHLKEGEELKKMMSSYQEQLKDLEVKTYALMTFILQINEDTNTQWWGQGYPHSSPWMNHPKVMEVHPVTLTQLAKTAVQTS</sequence>
<evidence type="ECO:0000313" key="2">
    <source>
        <dbReference type="Proteomes" id="UP001164250"/>
    </source>
</evidence>
<proteinExistence type="predicted"/>
<organism evidence="1 2">
    <name type="scientific">Pistacia atlantica</name>
    <dbReference type="NCBI Taxonomy" id="434234"/>
    <lineage>
        <taxon>Eukaryota</taxon>
        <taxon>Viridiplantae</taxon>
        <taxon>Streptophyta</taxon>
        <taxon>Embryophyta</taxon>
        <taxon>Tracheophyta</taxon>
        <taxon>Spermatophyta</taxon>
        <taxon>Magnoliopsida</taxon>
        <taxon>eudicotyledons</taxon>
        <taxon>Gunneridae</taxon>
        <taxon>Pentapetalae</taxon>
        <taxon>rosids</taxon>
        <taxon>malvids</taxon>
        <taxon>Sapindales</taxon>
        <taxon>Anacardiaceae</taxon>
        <taxon>Pistacia</taxon>
    </lineage>
</organism>
<gene>
    <name evidence="1" type="ORF">Patl1_14222</name>
</gene>
<reference evidence="2" key="1">
    <citation type="journal article" date="2023" name="G3 (Bethesda)">
        <title>Genome assembly and association tests identify interacting loci associated with vigor, precocity, and sex in interspecific pistachio rootstocks.</title>
        <authorList>
            <person name="Palmer W."/>
            <person name="Jacygrad E."/>
            <person name="Sagayaradj S."/>
            <person name="Cavanaugh K."/>
            <person name="Han R."/>
            <person name="Bertier L."/>
            <person name="Beede B."/>
            <person name="Kafkas S."/>
            <person name="Golino D."/>
            <person name="Preece J."/>
            <person name="Michelmore R."/>
        </authorList>
    </citation>
    <scope>NUCLEOTIDE SEQUENCE [LARGE SCALE GENOMIC DNA]</scope>
</reference>
<name>A0ACC1AUR0_9ROSI</name>
<dbReference type="Proteomes" id="UP001164250">
    <property type="component" value="Chromosome 8"/>
</dbReference>
<dbReference type="EMBL" id="CM047904">
    <property type="protein sequence ID" value="KAJ0090338.1"/>
    <property type="molecule type" value="Genomic_DNA"/>
</dbReference>
<accession>A0ACC1AUR0</accession>
<comment type="caution">
    <text evidence="1">The sequence shown here is derived from an EMBL/GenBank/DDBJ whole genome shotgun (WGS) entry which is preliminary data.</text>
</comment>
<evidence type="ECO:0000313" key="1">
    <source>
        <dbReference type="EMBL" id="KAJ0090338.1"/>
    </source>
</evidence>